<evidence type="ECO:0000256" key="1">
    <source>
        <dbReference type="ARBA" id="ARBA00010982"/>
    </source>
</evidence>
<dbReference type="EMBL" id="LLEI02000021">
    <property type="protein sequence ID" value="OAJ94967.1"/>
    <property type="molecule type" value="Genomic_DNA"/>
</dbReference>
<dbReference type="PANTHER" id="PTHR18919">
    <property type="entry name" value="ACETYL-COA C-ACYLTRANSFERASE"/>
    <property type="match status" value="1"/>
</dbReference>
<dbReference type="InterPro" id="IPR016039">
    <property type="entry name" value="Thiolase-like"/>
</dbReference>
<dbReference type="NCBIfam" id="TIGR01930">
    <property type="entry name" value="AcCoA-C-Actrans"/>
    <property type="match status" value="1"/>
</dbReference>
<dbReference type="GO" id="GO:0003988">
    <property type="term" value="F:acetyl-CoA C-acyltransferase activity"/>
    <property type="evidence" value="ECO:0007669"/>
    <property type="project" value="UniProtKB-ARBA"/>
</dbReference>
<dbReference type="InterPro" id="IPR020615">
    <property type="entry name" value="Thiolase_acyl_enz_int_AS"/>
</dbReference>
<gene>
    <name evidence="8" type="ORF">APB76_06695</name>
</gene>
<dbReference type="AlphaFoldDB" id="A0A177Y2D5"/>
<dbReference type="InterPro" id="IPR002155">
    <property type="entry name" value="Thiolase"/>
</dbReference>
<comment type="caution">
    <text evidence="8">The sequence shown here is derived from an EMBL/GenBank/DDBJ whole genome shotgun (WGS) entry which is preliminary data.</text>
</comment>
<evidence type="ECO:0000256" key="5">
    <source>
        <dbReference type="RuleBase" id="RU003557"/>
    </source>
</evidence>
<feature type="active site" description="Proton acceptor" evidence="4">
    <location>
        <position position="358"/>
    </location>
</feature>
<dbReference type="InterPro" id="IPR020610">
    <property type="entry name" value="Thiolase_AS"/>
</dbReference>
<evidence type="ECO:0000256" key="4">
    <source>
        <dbReference type="PIRSR" id="PIRSR000429-1"/>
    </source>
</evidence>
<dbReference type="InterPro" id="IPR020616">
    <property type="entry name" value="Thiolase_N"/>
</dbReference>
<dbReference type="Pfam" id="PF00108">
    <property type="entry name" value="Thiolase_N"/>
    <property type="match status" value="1"/>
</dbReference>
<dbReference type="PIRSF" id="PIRSF000429">
    <property type="entry name" value="Ac-CoA_Ac_transf"/>
    <property type="match status" value="1"/>
</dbReference>
<dbReference type="CDD" id="cd00751">
    <property type="entry name" value="thiolase"/>
    <property type="match status" value="1"/>
</dbReference>
<dbReference type="Pfam" id="PF02803">
    <property type="entry name" value="Thiolase_C"/>
    <property type="match status" value="1"/>
</dbReference>
<evidence type="ECO:0000256" key="3">
    <source>
        <dbReference type="ARBA" id="ARBA00023315"/>
    </source>
</evidence>
<organism evidence="8 9">
    <name type="scientific">Vibrio bivalvicida</name>
    <dbReference type="NCBI Taxonomy" id="1276888"/>
    <lineage>
        <taxon>Bacteria</taxon>
        <taxon>Pseudomonadati</taxon>
        <taxon>Pseudomonadota</taxon>
        <taxon>Gammaproteobacteria</taxon>
        <taxon>Vibrionales</taxon>
        <taxon>Vibrionaceae</taxon>
        <taxon>Vibrio</taxon>
        <taxon>Vibrio oreintalis group</taxon>
    </lineage>
</organism>
<keyword evidence="2 5" id="KW-0808">Transferase</keyword>
<proteinExistence type="inferred from homology"/>
<keyword evidence="3 5" id="KW-0012">Acyltransferase</keyword>
<dbReference type="SUPFAM" id="SSF53901">
    <property type="entry name" value="Thiolase-like"/>
    <property type="match status" value="2"/>
</dbReference>
<feature type="active site" description="Proton acceptor" evidence="4">
    <location>
        <position position="388"/>
    </location>
</feature>
<evidence type="ECO:0000259" key="7">
    <source>
        <dbReference type="Pfam" id="PF02803"/>
    </source>
</evidence>
<dbReference type="GO" id="GO:0044281">
    <property type="term" value="P:small molecule metabolic process"/>
    <property type="evidence" value="ECO:0007669"/>
    <property type="project" value="UniProtKB-ARBA"/>
</dbReference>
<evidence type="ECO:0000259" key="6">
    <source>
        <dbReference type="Pfam" id="PF00108"/>
    </source>
</evidence>
<dbReference type="PROSITE" id="PS00098">
    <property type="entry name" value="THIOLASE_1"/>
    <property type="match status" value="1"/>
</dbReference>
<feature type="domain" description="Thiolase C-terminal" evidence="7">
    <location>
        <begin position="273"/>
        <end position="400"/>
    </location>
</feature>
<dbReference type="InterPro" id="IPR020617">
    <property type="entry name" value="Thiolase_C"/>
</dbReference>
<dbReference type="PROSITE" id="PS00737">
    <property type="entry name" value="THIOLASE_2"/>
    <property type="match status" value="1"/>
</dbReference>
<evidence type="ECO:0000313" key="9">
    <source>
        <dbReference type="Proteomes" id="UP000078406"/>
    </source>
</evidence>
<dbReference type="RefSeq" id="WP_054961026.1">
    <property type="nucleotide sequence ID" value="NZ_LLEI02000021.1"/>
</dbReference>
<dbReference type="Proteomes" id="UP000078406">
    <property type="component" value="Unassembled WGS sequence"/>
</dbReference>
<dbReference type="InterPro" id="IPR020613">
    <property type="entry name" value="Thiolase_CS"/>
</dbReference>
<evidence type="ECO:0000313" key="8">
    <source>
        <dbReference type="EMBL" id="OAJ94967.1"/>
    </source>
</evidence>
<protein>
    <submittedName>
        <fullName evidence="8">Acetyl-CoA acetyltransferase</fullName>
    </submittedName>
</protein>
<dbReference type="PROSITE" id="PS00099">
    <property type="entry name" value="THIOLASE_3"/>
    <property type="match status" value="1"/>
</dbReference>
<evidence type="ECO:0000256" key="2">
    <source>
        <dbReference type="ARBA" id="ARBA00022679"/>
    </source>
</evidence>
<accession>A0A177Y2D5</accession>
<feature type="active site" description="Acyl-thioester intermediate" evidence="4">
    <location>
        <position position="89"/>
    </location>
</feature>
<sequence length="403" mass="42180">MTEKVYIVAAKRTPIGSFLGGLSSQSAVELASLTIRSALAQAELDSTMIDEVVVGNVLGAGLGQGVGRQAAIHAEIPVTTPAYTLNMICGSGMKSILNAINSVRSGDANLVVAAGTESMSNAPFVMDGKCRQGNKMGDISMVDTMLKDGLTDAFGSFHMGITAENIAKRYEISREEQDEFALRSQSRAEQAIKSGCFEQEIVPVVIKSRKGESAVNLDEHPRFGTTIESLSGLRAAFDKQGSVTAGNASGLNDGAVALIVACEQAVQQYGLVPLVEVVATGQGGVEPGVMGLGPIPAIKQALQRAELELSDIQRLELNEAFAAQAIGVMKGLSEQHQVPYDWFEDKTNVNGGAIALGHPIGASGGRIVTSLIYEMIRSKTQLGLASLCIGGGMGTALILKRIS</sequence>
<dbReference type="Gene3D" id="3.40.47.10">
    <property type="match status" value="2"/>
</dbReference>
<dbReference type="FunFam" id="3.40.47.10:FF:000010">
    <property type="entry name" value="Acetyl-CoA acetyltransferase (Thiolase)"/>
    <property type="match status" value="1"/>
</dbReference>
<reference evidence="8 9" key="1">
    <citation type="journal article" date="2016" name="Syst. Appl. Microbiol.">
        <title>Vibrio bivalvicida sp. nov., a novel larval pathogen for bivalve molluscs reared in a hatchery.</title>
        <authorList>
            <person name="Dubert J."/>
            <person name="Romalde J.L."/>
            <person name="Prado S."/>
            <person name="Barja J.L."/>
        </authorList>
    </citation>
    <scope>NUCLEOTIDE SEQUENCE [LARGE SCALE GENOMIC DNA]</scope>
    <source>
        <strain evidence="8 9">605</strain>
    </source>
</reference>
<name>A0A177Y2D5_9VIBR</name>
<dbReference type="PANTHER" id="PTHR18919:SF107">
    <property type="entry name" value="ACETYL-COA ACETYLTRANSFERASE, CYTOSOLIC"/>
    <property type="match status" value="1"/>
</dbReference>
<feature type="domain" description="Thiolase N-terminal" evidence="6">
    <location>
        <begin position="5"/>
        <end position="263"/>
    </location>
</feature>
<comment type="similarity">
    <text evidence="1 5">Belongs to the thiolase-like superfamily. Thiolase family.</text>
</comment>